<name>A0A941IGI4_9ACTN</name>
<evidence type="ECO:0000313" key="1">
    <source>
        <dbReference type="EMBL" id="MBR7824682.1"/>
    </source>
</evidence>
<dbReference type="EMBL" id="JAGSOH010000001">
    <property type="protein sequence ID" value="MBR7824682.1"/>
    <property type="molecule type" value="Genomic_DNA"/>
</dbReference>
<dbReference type="AlphaFoldDB" id="A0A941IGI4"/>
<gene>
    <name evidence="1" type="ORF">KDK95_00050</name>
</gene>
<keyword evidence="2" id="KW-1185">Reference proteome</keyword>
<proteinExistence type="predicted"/>
<comment type="caution">
    <text evidence="1">The sequence shown here is derived from an EMBL/GenBank/DDBJ whole genome shotgun (WGS) entry which is preliminary data.</text>
</comment>
<organism evidence="1 2">
    <name type="scientific">Actinospica acidithermotolerans</name>
    <dbReference type="NCBI Taxonomy" id="2828514"/>
    <lineage>
        <taxon>Bacteria</taxon>
        <taxon>Bacillati</taxon>
        <taxon>Actinomycetota</taxon>
        <taxon>Actinomycetes</taxon>
        <taxon>Catenulisporales</taxon>
        <taxon>Actinospicaceae</taxon>
        <taxon>Actinospica</taxon>
    </lineage>
</organism>
<dbReference type="RefSeq" id="WP_212515840.1">
    <property type="nucleotide sequence ID" value="NZ_JAGSOH010000001.1"/>
</dbReference>
<sequence length="382" mass="42277">MSAPTVIPGSGEVLAYLRHTGWAQSGRTRVAEFWTRPDSEDFELLVPLIQSASDYEKRIRLLADDLAQIEHRDPAHIQQDIAHVYDDVTDLRALGSDTDDSIPLQAGINIFNSARRLVVAAASATLRRQSHIGRSVQARARQHADRVRLGHTKRGSYIVPIISRARPPELDPRADTPPVSAEIEESLFDRRVMVTMSRALGTLADMAVSRETMPRPAEVTEAVGQGLSYELCKAVVDVLSPGELDALDVTFNWARAASPPINPTGTLVFPSESVRPLDEIATQLRTLPREREDIIFGVVQDLHDAEDEPDTTIGVKTLVERRVRTVWITLDKASYRIALQCHTNKQRVVARGVLRTPPGRRATLIPSYFGPEDTLISALPDS</sequence>
<evidence type="ECO:0000313" key="2">
    <source>
        <dbReference type="Proteomes" id="UP000676325"/>
    </source>
</evidence>
<dbReference type="Proteomes" id="UP000676325">
    <property type="component" value="Unassembled WGS sequence"/>
</dbReference>
<reference evidence="1" key="1">
    <citation type="submission" date="2021-04" db="EMBL/GenBank/DDBJ databases">
        <title>Genome based classification of Actinospica acidithermotolerans sp. nov., an actinobacterium isolated from an Indonesian hot spring.</title>
        <authorList>
            <person name="Kusuma A.B."/>
            <person name="Putra K.E."/>
            <person name="Nafisah S."/>
            <person name="Loh J."/>
            <person name="Nouioui I."/>
            <person name="Goodfellow M."/>
        </authorList>
    </citation>
    <scope>NUCLEOTIDE SEQUENCE</scope>
    <source>
        <strain evidence="1">MGRD01-02</strain>
    </source>
</reference>
<protein>
    <submittedName>
        <fullName evidence="1">Uncharacterized protein</fullName>
    </submittedName>
</protein>
<accession>A0A941IGI4</accession>